<evidence type="ECO:0000256" key="1">
    <source>
        <dbReference type="SAM" id="Coils"/>
    </source>
</evidence>
<keyword evidence="1" id="KW-0175">Coiled coil</keyword>
<evidence type="ECO:0000313" key="2">
    <source>
        <dbReference type="EMBL" id="CAG9319155.1"/>
    </source>
</evidence>
<name>A0AAU9J094_9CILI</name>
<evidence type="ECO:0000313" key="3">
    <source>
        <dbReference type="Proteomes" id="UP001162131"/>
    </source>
</evidence>
<feature type="coiled-coil region" evidence="1">
    <location>
        <begin position="121"/>
        <end position="148"/>
    </location>
</feature>
<organism evidence="2 3">
    <name type="scientific">Blepharisma stoltei</name>
    <dbReference type="NCBI Taxonomy" id="1481888"/>
    <lineage>
        <taxon>Eukaryota</taxon>
        <taxon>Sar</taxon>
        <taxon>Alveolata</taxon>
        <taxon>Ciliophora</taxon>
        <taxon>Postciliodesmatophora</taxon>
        <taxon>Heterotrichea</taxon>
        <taxon>Heterotrichida</taxon>
        <taxon>Blepharismidae</taxon>
        <taxon>Blepharisma</taxon>
    </lineage>
</organism>
<comment type="caution">
    <text evidence="2">The sequence shown here is derived from an EMBL/GenBank/DDBJ whole genome shotgun (WGS) entry which is preliminary data.</text>
</comment>
<dbReference type="Proteomes" id="UP001162131">
    <property type="component" value="Unassembled WGS sequence"/>
</dbReference>
<reference evidence="2" key="1">
    <citation type="submission" date="2021-09" db="EMBL/GenBank/DDBJ databases">
        <authorList>
            <consortium name="AG Swart"/>
            <person name="Singh M."/>
            <person name="Singh A."/>
            <person name="Seah K."/>
            <person name="Emmerich C."/>
        </authorList>
    </citation>
    <scope>NUCLEOTIDE SEQUENCE</scope>
    <source>
        <strain evidence="2">ATCC30299</strain>
    </source>
</reference>
<sequence>MEILINKLFKYHFIMSWCLTPEIHPKYLYCPSKQLKKLKAPFSQFRNKKKESKWVRSETYWKIKHNIQKRFRHGRFHKKRLKYNNYECTYYSGHYYYYKQTKDPKEVYEKRFNVSKVIETVHQNTIRLENLEGAIEKSKENNGKKRKRVKKDYEDRYIDLGRKASIDNLIYLSFFI</sequence>
<dbReference type="AlphaFoldDB" id="A0AAU9J094"/>
<accession>A0AAU9J094</accession>
<proteinExistence type="predicted"/>
<gene>
    <name evidence="2" type="ORF">BSTOLATCC_MIC23364</name>
</gene>
<protein>
    <submittedName>
        <fullName evidence="2">Uncharacterized protein</fullName>
    </submittedName>
</protein>
<keyword evidence="3" id="KW-1185">Reference proteome</keyword>
<dbReference type="EMBL" id="CAJZBQ010000022">
    <property type="protein sequence ID" value="CAG9319155.1"/>
    <property type="molecule type" value="Genomic_DNA"/>
</dbReference>